<name>A0AAW3YLV4_9GAMM</name>
<proteinExistence type="predicted"/>
<sequence>MGLILPAEITQVSIDTDNEYAEHFPLGLISFEEYQLGNGDKFALYWPIGHEQSEPIVTEFWHDEGSIKPAFSSLALFLQLASELDEEDGDYPDHPDYQQDSASPQACLIEARHLLQSGELIQSIHFLEKAIQRLPEYTEAAALLTNQYIRMERYDDACKMAVQTLISPPSFGVNQQIDRICFWLSTQKKESAFLKEDPIWPRRAELSSLPKGGDKFNNIYALLSESIEIYIENKQIIQALTLMQTYREYMNAETFSFQERNHFNSQEFYLRKIELSYLLPNGPRILR</sequence>
<accession>A0AAW3YLV4</accession>
<dbReference type="RefSeq" id="WP_323868167.1">
    <property type="nucleotide sequence ID" value="NZ_JACXBF010000016.1"/>
</dbReference>
<gene>
    <name evidence="1" type="ORF">ID854_00320</name>
</gene>
<dbReference type="Gene3D" id="1.25.40.10">
    <property type="entry name" value="Tetratricopeptide repeat domain"/>
    <property type="match status" value="1"/>
</dbReference>
<evidence type="ECO:0000313" key="1">
    <source>
        <dbReference type="EMBL" id="MBD2798945.1"/>
    </source>
</evidence>
<dbReference type="EMBL" id="JACXBF010000016">
    <property type="protein sequence ID" value="MBD2798945.1"/>
    <property type="molecule type" value="Genomic_DNA"/>
</dbReference>
<reference evidence="1" key="1">
    <citation type="submission" date="2020-09" db="EMBL/GenBank/DDBJ databases">
        <authorList>
            <person name="Palma L."/>
            <person name="Caballero P."/>
            <person name="Berry C."/>
            <person name="Del Valle E."/>
        </authorList>
    </citation>
    <scope>NUCLEOTIDE SEQUENCE</scope>
    <source>
        <strain evidence="1">M</strain>
    </source>
</reference>
<dbReference type="Proteomes" id="UP001193920">
    <property type="component" value="Unassembled WGS sequence"/>
</dbReference>
<dbReference type="AlphaFoldDB" id="A0AAW3YLV4"/>
<protein>
    <submittedName>
        <fullName evidence="1">Tetratricopeptide repeat protein</fullName>
    </submittedName>
</protein>
<dbReference type="InterPro" id="IPR011990">
    <property type="entry name" value="TPR-like_helical_dom_sf"/>
</dbReference>
<comment type="caution">
    <text evidence="1">The sequence shown here is derived from an EMBL/GenBank/DDBJ whole genome shotgun (WGS) entry which is preliminary data.</text>
</comment>
<reference evidence="1" key="2">
    <citation type="journal article" date="2024" name="Toxins">
        <title>Genome Sequence Analysis of Native Xenorhabdus Strains Isolated from Entomopathogenic Nematodes in Argentina.</title>
        <authorList>
            <person name="Palma L."/>
            <person name="Frizzo L."/>
            <person name="Kaiser S."/>
            <person name="Berry C."/>
            <person name="Caballero P."/>
            <person name="Bode H.B."/>
            <person name="Del Valle E.E."/>
        </authorList>
    </citation>
    <scope>NUCLEOTIDE SEQUENCE</scope>
    <source>
        <strain evidence="1">M</strain>
    </source>
</reference>
<dbReference type="SUPFAM" id="SSF48452">
    <property type="entry name" value="TPR-like"/>
    <property type="match status" value="1"/>
</dbReference>
<organism evidence="1">
    <name type="scientific">Xenorhabdus szentirmaii</name>
    <dbReference type="NCBI Taxonomy" id="290112"/>
    <lineage>
        <taxon>Bacteria</taxon>
        <taxon>Pseudomonadati</taxon>
        <taxon>Pseudomonadota</taxon>
        <taxon>Gammaproteobacteria</taxon>
        <taxon>Enterobacterales</taxon>
        <taxon>Morganellaceae</taxon>
        <taxon>Xenorhabdus</taxon>
    </lineage>
</organism>